<dbReference type="OrthoDB" id="2935331at2"/>
<accession>A0A1G5ECB8</accession>
<keyword evidence="2" id="KW-1185">Reference proteome</keyword>
<evidence type="ECO:0000313" key="1">
    <source>
        <dbReference type="EMBL" id="SCY24545.1"/>
    </source>
</evidence>
<gene>
    <name evidence="1" type="ORF">SAMN02910451_01910</name>
</gene>
<organism evidence="1 2">
    <name type="scientific">Butyrivibrio hungatei</name>
    <dbReference type="NCBI Taxonomy" id="185008"/>
    <lineage>
        <taxon>Bacteria</taxon>
        <taxon>Bacillati</taxon>
        <taxon>Bacillota</taxon>
        <taxon>Clostridia</taxon>
        <taxon>Lachnospirales</taxon>
        <taxon>Lachnospiraceae</taxon>
        <taxon>Butyrivibrio</taxon>
    </lineage>
</organism>
<dbReference type="Proteomes" id="UP000183047">
    <property type="component" value="Unassembled WGS sequence"/>
</dbReference>
<name>A0A1G5ECB8_9FIRM</name>
<evidence type="ECO:0000313" key="2">
    <source>
        <dbReference type="Proteomes" id="UP000183047"/>
    </source>
</evidence>
<reference evidence="2" key="1">
    <citation type="submission" date="2016-10" db="EMBL/GenBank/DDBJ databases">
        <authorList>
            <person name="Varghese N."/>
            <person name="Submissions S."/>
        </authorList>
    </citation>
    <scope>NUCLEOTIDE SEQUENCE [LARGE SCALE GENOMIC DNA]</scope>
    <source>
        <strain evidence="2">XBD2006</strain>
    </source>
</reference>
<dbReference type="RefSeq" id="WP_074462486.1">
    <property type="nucleotide sequence ID" value="NZ_FMUR01000010.1"/>
</dbReference>
<dbReference type="AlphaFoldDB" id="A0A1G5ECB8"/>
<protein>
    <submittedName>
        <fullName evidence="1">Uncharacterized protein</fullName>
    </submittedName>
</protein>
<dbReference type="EMBL" id="FMUR01000010">
    <property type="protein sequence ID" value="SCY24545.1"/>
    <property type="molecule type" value="Genomic_DNA"/>
</dbReference>
<sequence length="222" mass="26267">MNINKIIEKTYSGDAYILEVLKDKVILNDNYEGVIVLDSNLSIVKRISIDQDLCIYNAIVIDEKEILLNCIESKKIYIVNIDTDEIKMMEMPDCFYDEILDKKIADNGNDIIIKTYKNNYFYLDTDQLIVRPCDDFAPEDDFDNKELDEEWIDYVKSEDTDKYLSESQIKIVGSENQYIYPDEDYYFCRLKVLDRENQKNLIVLSSDGYNENYRITIYKIDF</sequence>
<proteinExistence type="predicted"/>